<dbReference type="Proteomes" id="UP000030686">
    <property type="component" value="Unassembled WGS sequence"/>
</dbReference>
<organism evidence="1 2">
    <name type="scientific">Penicillium roqueforti (strain FM164)</name>
    <dbReference type="NCBI Taxonomy" id="1365484"/>
    <lineage>
        <taxon>Eukaryota</taxon>
        <taxon>Fungi</taxon>
        <taxon>Dikarya</taxon>
        <taxon>Ascomycota</taxon>
        <taxon>Pezizomycotina</taxon>
        <taxon>Eurotiomycetes</taxon>
        <taxon>Eurotiomycetidae</taxon>
        <taxon>Eurotiales</taxon>
        <taxon>Aspergillaceae</taxon>
        <taxon>Penicillium</taxon>
    </lineage>
</organism>
<keyword evidence="2" id="KW-1185">Reference proteome</keyword>
<proteinExistence type="predicted"/>
<sequence length="53" mass="5740">MSQIGIARTGLSRDVATGNSLSGELPVLEEKQFYSPSIHVAPFDRVLVIDPAR</sequence>
<reference evidence="1" key="1">
    <citation type="journal article" date="2014" name="Nat. Commun.">
        <title>Multiple recent horizontal transfers of a large genomic region in cheese making fungi.</title>
        <authorList>
            <person name="Cheeseman K."/>
            <person name="Ropars J."/>
            <person name="Renault P."/>
            <person name="Dupont J."/>
            <person name="Gouzy J."/>
            <person name="Branca A."/>
            <person name="Abraham A.L."/>
            <person name="Ceppi M."/>
            <person name="Conseiller E."/>
            <person name="Debuchy R."/>
            <person name="Malagnac F."/>
            <person name="Goarin A."/>
            <person name="Silar P."/>
            <person name="Lacoste S."/>
            <person name="Sallet E."/>
            <person name="Bensimon A."/>
            <person name="Giraud T."/>
            <person name="Brygoo Y."/>
        </authorList>
    </citation>
    <scope>NUCLEOTIDE SEQUENCE [LARGE SCALE GENOMIC DNA]</scope>
    <source>
        <strain evidence="1">FM164</strain>
    </source>
</reference>
<protein>
    <submittedName>
        <fullName evidence="1">Genomic scaffold, ProqFM164S02</fullName>
    </submittedName>
</protein>
<gene>
    <name evidence="1" type="ORF">PROQFM164_S02g001859</name>
</gene>
<dbReference type="EMBL" id="HG792016">
    <property type="protein sequence ID" value="CDM31708.1"/>
    <property type="molecule type" value="Genomic_DNA"/>
</dbReference>
<evidence type="ECO:0000313" key="1">
    <source>
        <dbReference type="EMBL" id="CDM31708.1"/>
    </source>
</evidence>
<name>W6Q4X4_PENRF</name>
<evidence type="ECO:0000313" key="2">
    <source>
        <dbReference type="Proteomes" id="UP000030686"/>
    </source>
</evidence>
<accession>W6Q4X4</accession>
<dbReference type="AlphaFoldDB" id="W6Q4X4"/>